<keyword evidence="4" id="KW-1185">Reference proteome</keyword>
<dbReference type="STRING" id="930146.SAMN05192533_11849"/>
<dbReference type="AlphaFoldDB" id="A0A1H8IUP3"/>
<sequence length="219" mass="24973">MFVRNVYIEKHKVTCCPSTLTAIKALELLKETNYRCIPVVDTETNEYKGQVYKVDLLEYLFENGGKPEDSVMNVVDEVDSFLHKDSSLSLALLTIDRLPFLAVTGENREFQGIITHSVLMDLFRDGFGMKTGGYCFTVAIYEQTGALLKLMKLLKSFNIEGAHTFGNGNELFRRLTFTISEENEDVIDKLKEKIIKAGFRVLHIERIETNKNIANAFRE</sequence>
<dbReference type="CDD" id="cd02205">
    <property type="entry name" value="CBS_pair_SF"/>
    <property type="match status" value="1"/>
</dbReference>
<dbReference type="Gene3D" id="3.10.580.10">
    <property type="entry name" value="CBS-domain"/>
    <property type="match status" value="1"/>
</dbReference>
<dbReference type="Proteomes" id="UP000198553">
    <property type="component" value="Unassembled WGS sequence"/>
</dbReference>
<evidence type="ECO:0000259" key="2">
    <source>
        <dbReference type="PROSITE" id="PS51371"/>
    </source>
</evidence>
<accession>A0A1H8IUP3</accession>
<dbReference type="InterPro" id="IPR000644">
    <property type="entry name" value="CBS_dom"/>
</dbReference>
<name>A0A1H8IUP3_9BACI</name>
<organism evidence="3 4">
    <name type="scientific">Mesobacillus persicus</name>
    <dbReference type="NCBI Taxonomy" id="930146"/>
    <lineage>
        <taxon>Bacteria</taxon>
        <taxon>Bacillati</taxon>
        <taxon>Bacillota</taxon>
        <taxon>Bacilli</taxon>
        <taxon>Bacillales</taxon>
        <taxon>Bacillaceae</taxon>
        <taxon>Mesobacillus</taxon>
    </lineage>
</organism>
<feature type="domain" description="CBS" evidence="2">
    <location>
        <begin position="8"/>
        <end position="68"/>
    </location>
</feature>
<evidence type="ECO:0000256" key="1">
    <source>
        <dbReference type="PROSITE-ProRule" id="PRU00703"/>
    </source>
</evidence>
<dbReference type="OrthoDB" id="1706107at2"/>
<dbReference type="PIRSF" id="PIRSF035040">
    <property type="entry name" value="UCP035040_CBS_Lmo0553"/>
    <property type="match status" value="1"/>
</dbReference>
<keyword evidence="1" id="KW-0129">CBS domain</keyword>
<proteinExistence type="predicted"/>
<evidence type="ECO:0000313" key="4">
    <source>
        <dbReference type="Proteomes" id="UP000198553"/>
    </source>
</evidence>
<dbReference type="Pfam" id="PF00571">
    <property type="entry name" value="CBS"/>
    <property type="match status" value="1"/>
</dbReference>
<evidence type="ECO:0000313" key="3">
    <source>
        <dbReference type="EMBL" id="SEN71726.1"/>
    </source>
</evidence>
<gene>
    <name evidence="3" type="ORF">SAMN05192533_11849</name>
</gene>
<protein>
    <submittedName>
        <fullName evidence="3">CBS domain-containing protein</fullName>
    </submittedName>
</protein>
<dbReference type="RefSeq" id="WP_090749547.1">
    <property type="nucleotide sequence ID" value="NZ_FOBW01000018.1"/>
</dbReference>
<dbReference type="SUPFAM" id="SSF54631">
    <property type="entry name" value="CBS-domain pair"/>
    <property type="match status" value="1"/>
</dbReference>
<dbReference type="SMART" id="SM00116">
    <property type="entry name" value="CBS"/>
    <property type="match status" value="1"/>
</dbReference>
<dbReference type="InterPro" id="IPR017036">
    <property type="entry name" value="Lmo0553-like"/>
</dbReference>
<dbReference type="PROSITE" id="PS51371">
    <property type="entry name" value="CBS"/>
    <property type="match status" value="1"/>
</dbReference>
<reference evidence="4" key="1">
    <citation type="submission" date="2016-10" db="EMBL/GenBank/DDBJ databases">
        <authorList>
            <person name="Varghese N."/>
            <person name="Submissions S."/>
        </authorList>
    </citation>
    <scope>NUCLEOTIDE SEQUENCE [LARGE SCALE GENOMIC DNA]</scope>
    <source>
        <strain evidence="4">B48,IBRC-M 10115,DSM 25386,CECT 8001</strain>
    </source>
</reference>
<dbReference type="EMBL" id="FOBW01000018">
    <property type="protein sequence ID" value="SEN71726.1"/>
    <property type="molecule type" value="Genomic_DNA"/>
</dbReference>
<dbReference type="InterPro" id="IPR046342">
    <property type="entry name" value="CBS_dom_sf"/>
</dbReference>